<accession>A0A9X0CUI4</accession>
<dbReference type="OrthoDB" id="8879391at2759"/>
<comment type="subcellular location">
    <subcellularLocation>
        <location evidence="1">Membrane</location>
        <topology evidence="1">Multi-pass membrane protein</topology>
    </subcellularLocation>
</comment>
<reference evidence="13" key="1">
    <citation type="submission" date="2023-01" db="EMBL/GenBank/DDBJ databases">
        <title>Genome assembly of the deep-sea coral Lophelia pertusa.</title>
        <authorList>
            <person name="Herrera S."/>
            <person name="Cordes E."/>
        </authorList>
    </citation>
    <scope>NUCLEOTIDE SEQUENCE</scope>
    <source>
        <strain evidence="13">USNM1676648</strain>
        <tissue evidence="13">Polyp</tissue>
    </source>
</reference>
<keyword evidence="14" id="KW-1185">Reference proteome</keyword>
<evidence type="ECO:0000256" key="4">
    <source>
        <dbReference type="ARBA" id="ARBA00022692"/>
    </source>
</evidence>
<dbReference type="PANTHER" id="PTHR11537:SF113">
    <property type="entry name" value="POTASSIUM VOLTAGE-GATED CHANNEL PROTEIN SHAKER"/>
    <property type="match status" value="1"/>
</dbReference>
<dbReference type="SUPFAM" id="SSF81324">
    <property type="entry name" value="Voltage-gated potassium channels"/>
    <property type="match status" value="1"/>
</dbReference>
<keyword evidence="2" id="KW-0813">Transport</keyword>
<name>A0A9X0CUI4_9CNID</name>
<evidence type="ECO:0000256" key="9">
    <source>
        <dbReference type="ARBA" id="ARBA00023136"/>
    </source>
</evidence>
<organism evidence="13 14">
    <name type="scientific">Desmophyllum pertusum</name>
    <dbReference type="NCBI Taxonomy" id="174260"/>
    <lineage>
        <taxon>Eukaryota</taxon>
        <taxon>Metazoa</taxon>
        <taxon>Cnidaria</taxon>
        <taxon>Anthozoa</taxon>
        <taxon>Hexacorallia</taxon>
        <taxon>Scleractinia</taxon>
        <taxon>Caryophylliina</taxon>
        <taxon>Caryophylliidae</taxon>
        <taxon>Desmophyllum</taxon>
    </lineage>
</organism>
<keyword evidence="9 11" id="KW-0472">Membrane</keyword>
<dbReference type="AlphaFoldDB" id="A0A9X0CUI4"/>
<feature type="domain" description="Ion transport" evidence="12">
    <location>
        <begin position="2"/>
        <end position="70"/>
    </location>
</feature>
<keyword evidence="8" id="KW-0406">Ion transport</keyword>
<evidence type="ECO:0000313" key="14">
    <source>
        <dbReference type="Proteomes" id="UP001163046"/>
    </source>
</evidence>
<evidence type="ECO:0000313" key="13">
    <source>
        <dbReference type="EMBL" id="KAJ7374698.1"/>
    </source>
</evidence>
<dbReference type="Pfam" id="PF00520">
    <property type="entry name" value="Ion_trans"/>
    <property type="match status" value="1"/>
</dbReference>
<proteinExistence type="predicted"/>
<keyword evidence="4 11" id="KW-0812">Transmembrane</keyword>
<dbReference type="PANTHER" id="PTHR11537">
    <property type="entry name" value="VOLTAGE-GATED POTASSIUM CHANNEL"/>
    <property type="match status" value="1"/>
</dbReference>
<evidence type="ECO:0000256" key="10">
    <source>
        <dbReference type="ARBA" id="ARBA00023303"/>
    </source>
</evidence>
<dbReference type="InterPro" id="IPR005821">
    <property type="entry name" value="Ion_trans_dom"/>
</dbReference>
<dbReference type="Gene3D" id="1.10.287.70">
    <property type="match status" value="1"/>
</dbReference>
<evidence type="ECO:0000256" key="7">
    <source>
        <dbReference type="ARBA" id="ARBA00022989"/>
    </source>
</evidence>
<keyword evidence="7 11" id="KW-1133">Transmembrane helix</keyword>
<protein>
    <submittedName>
        <fullName evidence="13">Potassium voltage-gated channel sub A member 2</fullName>
    </submittedName>
</protein>
<keyword evidence="6" id="KW-0630">Potassium</keyword>
<dbReference type="InterPro" id="IPR028325">
    <property type="entry name" value="VG_K_chnl"/>
</dbReference>
<dbReference type="Proteomes" id="UP001163046">
    <property type="component" value="Unassembled WGS sequence"/>
</dbReference>
<comment type="caution">
    <text evidence="13">The sequence shown here is derived from an EMBL/GenBank/DDBJ whole genome shotgun (WGS) entry which is preliminary data.</text>
</comment>
<evidence type="ECO:0000256" key="3">
    <source>
        <dbReference type="ARBA" id="ARBA00022538"/>
    </source>
</evidence>
<evidence type="ECO:0000256" key="8">
    <source>
        <dbReference type="ARBA" id="ARBA00023065"/>
    </source>
</evidence>
<gene>
    <name evidence="13" type="primary">KCNA2_2</name>
    <name evidence="13" type="ORF">OS493_005040</name>
</gene>
<evidence type="ECO:0000256" key="2">
    <source>
        <dbReference type="ARBA" id="ARBA00022448"/>
    </source>
</evidence>
<evidence type="ECO:0000256" key="1">
    <source>
        <dbReference type="ARBA" id="ARBA00004141"/>
    </source>
</evidence>
<evidence type="ECO:0000256" key="6">
    <source>
        <dbReference type="ARBA" id="ARBA00022958"/>
    </source>
</evidence>
<dbReference type="GO" id="GO:0005251">
    <property type="term" value="F:delayed rectifier potassium channel activity"/>
    <property type="evidence" value="ECO:0007669"/>
    <property type="project" value="TreeGrafter"/>
</dbReference>
<evidence type="ECO:0000256" key="5">
    <source>
        <dbReference type="ARBA" id="ARBA00022826"/>
    </source>
</evidence>
<evidence type="ECO:0000256" key="11">
    <source>
        <dbReference type="SAM" id="Phobius"/>
    </source>
</evidence>
<keyword evidence="5" id="KW-0631">Potassium channel</keyword>
<sequence length="98" mass="10939">MTLKASLRELLLLSFFLLMGVIIFSSGVYYAESANFGSIPEAFWWSVVTMTTVGYGDKNPDHSMGKGDWFNVRSRRSANSGFTCSSDRVKLQLFLQPG</sequence>
<evidence type="ECO:0000259" key="12">
    <source>
        <dbReference type="Pfam" id="PF00520"/>
    </source>
</evidence>
<keyword evidence="10" id="KW-0407">Ion channel</keyword>
<dbReference type="GO" id="GO:0001508">
    <property type="term" value="P:action potential"/>
    <property type="evidence" value="ECO:0007669"/>
    <property type="project" value="TreeGrafter"/>
</dbReference>
<keyword evidence="3" id="KW-0633">Potassium transport</keyword>
<dbReference type="GO" id="GO:0008076">
    <property type="term" value="C:voltage-gated potassium channel complex"/>
    <property type="evidence" value="ECO:0007669"/>
    <property type="project" value="InterPro"/>
</dbReference>
<feature type="transmembrane region" description="Helical" evidence="11">
    <location>
        <begin position="12"/>
        <end position="31"/>
    </location>
</feature>
<dbReference type="EMBL" id="MU826827">
    <property type="protein sequence ID" value="KAJ7374698.1"/>
    <property type="molecule type" value="Genomic_DNA"/>
</dbReference>